<reference evidence="2 3" key="1">
    <citation type="submission" date="2009-11" db="EMBL/GenBank/DDBJ databases">
        <title>Annotation of Allomyces macrogynus ATCC 38327.</title>
        <authorList>
            <consortium name="The Broad Institute Genome Sequencing Platform"/>
            <person name="Russ C."/>
            <person name="Cuomo C."/>
            <person name="Burger G."/>
            <person name="Gray M.W."/>
            <person name="Holland P.W.H."/>
            <person name="King N."/>
            <person name="Lang F.B.F."/>
            <person name="Roger A.J."/>
            <person name="Ruiz-Trillo I."/>
            <person name="Young S.K."/>
            <person name="Zeng Q."/>
            <person name="Gargeya S."/>
            <person name="Fitzgerald M."/>
            <person name="Haas B."/>
            <person name="Abouelleil A."/>
            <person name="Alvarado L."/>
            <person name="Arachchi H.M."/>
            <person name="Berlin A."/>
            <person name="Chapman S.B."/>
            <person name="Gearin G."/>
            <person name="Goldberg J."/>
            <person name="Griggs A."/>
            <person name="Gujja S."/>
            <person name="Hansen M."/>
            <person name="Heiman D."/>
            <person name="Howarth C."/>
            <person name="Larimer J."/>
            <person name="Lui A."/>
            <person name="MacDonald P.J.P."/>
            <person name="McCowen C."/>
            <person name="Montmayeur A."/>
            <person name="Murphy C."/>
            <person name="Neiman D."/>
            <person name="Pearson M."/>
            <person name="Priest M."/>
            <person name="Roberts A."/>
            <person name="Saif S."/>
            <person name="Shea T."/>
            <person name="Sisk P."/>
            <person name="Stolte C."/>
            <person name="Sykes S."/>
            <person name="Wortman J."/>
            <person name="Nusbaum C."/>
            <person name="Birren B."/>
        </authorList>
    </citation>
    <scope>NUCLEOTIDE SEQUENCE [LARGE SCALE GENOMIC DNA]</scope>
    <source>
        <strain evidence="2 3">ATCC 38327</strain>
    </source>
</reference>
<proteinExistence type="predicted"/>
<feature type="region of interest" description="Disordered" evidence="1">
    <location>
        <begin position="151"/>
        <end position="170"/>
    </location>
</feature>
<gene>
    <name evidence="2" type="ORF">AMAG_00505</name>
</gene>
<protein>
    <submittedName>
        <fullName evidence="2">Uncharacterized protein</fullName>
    </submittedName>
</protein>
<evidence type="ECO:0000313" key="2">
    <source>
        <dbReference type="EMBL" id="KNE54535.1"/>
    </source>
</evidence>
<dbReference type="Proteomes" id="UP000054350">
    <property type="component" value="Unassembled WGS sequence"/>
</dbReference>
<dbReference type="OrthoDB" id="5589584at2759"/>
<dbReference type="VEuPathDB" id="FungiDB:AMAG_00505"/>
<sequence length="551" mass="58891">MTPTPPARPFVPPVPASPSGLDDIVVALDPVVTPDTVVTPSLPPTSSATVDARINAFRPTPHSDQLARSRTWRRPLTAPTSPTRFRVIPSSPARHRLRFTVPKRRSAALDTTNRNAATPLPTARSPSPSPIKSLAALEYADLVPDRKSATVRSLPTLSTEKSPTGAAPRARPALRRVFSGAAWRDRLVRSASVQSLARAMARFGSAPVLATPEDAPAAPVAARVVRTPTLKAVAPNGQLVETEMVDLDAARVGDERDKVEMAYAALMNDWSRLGDPAWDDAASEKTVVVRPRGQQRVGNESRPATPTVQARALDVGRELVVDWRDATVPQQQRPQQPQGSEGVIVCSYDDWQRAWAPLLRATPFDDALRFGPAAAAAVAAVAPNELSWPESPASPFVEDVRPRSPSWPVAWLCGPTETDGTLPRRRPDAAAPGVVDNASESARLLARLEAGASRPGTPVARPVSASLLGVPLPFPFESPALTAFRHDATALDRASPSLGLDRGEESGSVSPRIWDRLGSRTRARRAASPAQTPVAGTVWTIRISLTPDLCS</sequence>
<keyword evidence="3" id="KW-1185">Reference proteome</keyword>
<feature type="region of interest" description="Disordered" evidence="1">
    <location>
        <begin position="109"/>
        <end position="129"/>
    </location>
</feature>
<reference evidence="3" key="2">
    <citation type="submission" date="2009-11" db="EMBL/GenBank/DDBJ databases">
        <title>The Genome Sequence of Allomyces macrogynus strain ATCC 38327.</title>
        <authorList>
            <consortium name="The Broad Institute Genome Sequencing Platform"/>
            <person name="Russ C."/>
            <person name="Cuomo C."/>
            <person name="Shea T."/>
            <person name="Young S.K."/>
            <person name="Zeng Q."/>
            <person name="Koehrsen M."/>
            <person name="Haas B."/>
            <person name="Borodovsky M."/>
            <person name="Guigo R."/>
            <person name="Alvarado L."/>
            <person name="Berlin A."/>
            <person name="Borenstein D."/>
            <person name="Chen Z."/>
            <person name="Engels R."/>
            <person name="Freedman E."/>
            <person name="Gellesch M."/>
            <person name="Goldberg J."/>
            <person name="Griggs A."/>
            <person name="Gujja S."/>
            <person name="Heiman D."/>
            <person name="Hepburn T."/>
            <person name="Howarth C."/>
            <person name="Jen D."/>
            <person name="Larson L."/>
            <person name="Lewis B."/>
            <person name="Mehta T."/>
            <person name="Park D."/>
            <person name="Pearson M."/>
            <person name="Roberts A."/>
            <person name="Saif S."/>
            <person name="Shenoy N."/>
            <person name="Sisk P."/>
            <person name="Stolte C."/>
            <person name="Sykes S."/>
            <person name="Walk T."/>
            <person name="White J."/>
            <person name="Yandava C."/>
            <person name="Burger G."/>
            <person name="Gray M.W."/>
            <person name="Holland P.W.H."/>
            <person name="King N."/>
            <person name="Lang F.B.F."/>
            <person name="Roger A.J."/>
            <person name="Ruiz-Trillo I."/>
            <person name="Lander E."/>
            <person name="Nusbaum C."/>
        </authorList>
    </citation>
    <scope>NUCLEOTIDE SEQUENCE [LARGE SCALE GENOMIC DNA]</scope>
    <source>
        <strain evidence="3">ATCC 38327</strain>
    </source>
</reference>
<accession>A0A0L0RWN3</accession>
<feature type="compositionally biased region" description="Polar residues" evidence="1">
    <location>
        <begin position="151"/>
        <end position="162"/>
    </location>
</feature>
<name>A0A0L0RWN3_ALLM3</name>
<evidence type="ECO:0000313" key="3">
    <source>
        <dbReference type="Proteomes" id="UP000054350"/>
    </source>
</evidence>
<dbReference type="AlphaFoldDB" id="A0A0L0RWN3"/>
<evidence type="ECO:0000256" key="1">
    <source>
        <dbReference type="SAM" id="MobiDB-lite"/>
    </source>
</evidence>
<organism evidence="2 3">
    <name type="scientific">Allomyces macrogynus (strain ATCC 38327)</name>
    <name type="common">Allomyces javanicus var. macrogynus</name>
    <dbReference type="NCBI Taxonomy" id="578462"/>
    <lineage>
        <taxon>Eukaryota</taxon>
        <taxon>Fungi</taxon>
        <taxon>Fungi incertae sedis</taxon>
        <taxon>Blastocladiomycota</taxon>
        <taxon>Blastocladiomycetes</taxon>
        <taxon>Blastocladiales</taxon>
        <taxon>Blastocladiaceae</taxon>
        <taxon>Allomyces</taxon>
    </lineage>
</organism>
<dbReference type="EMBL" id="GG745328">
    <property type="protein sequence ID" value="KNE54535.1"/>
    <property type="molecule type" value="Genomic_DNA"/>
</dbReference>